<organism evidence="2 3">
    <name type="scientific">Portunus trituberculatus</name>
    <name type="common">Swimming crab</name>
    <name type="synonym">Neptunus trituberculatus</name>
    <dbReference type="NCBI Taxonomy" id="210409"/>
    <lineage>
        <taxon>Eukaryota</taxon>
        <taxon>Metazoa</taxon>
        <taxon>Ecdysozoa</taxon>
        <taxon>Arthropoda</taxon>
        <taxon>Crustacea</taxon>
        <taxon>Multicrustacea</taxon>
        <taxon>Malacostraca</taxon>
        <taxon>Eumalacostraca</taxon>
        <taxon>Eucarida</taxon>
        <taxon>Decapoda</taxon>
        <taxon>Pleocyemata</taxon>
        <taxon>Brachyura</taxon>
        <taxon>Eubrachyura</taxon>
        <taxon>Portunoidea</taxon>
        <taxon>Portunidae</taxon>
        <taxon>Portuninae</taxon>
        <taxon>Portunus</taxon>
    </lineage>
</organism>
<keyword evidence="3" id="KW-1185">Reference proteome</keyword>
<gene>
    <name evidence="2" type="ORF">E2C01_022476</name>
</gene>
<dbReference type="EMBL" id="VSRR010002042">
    <property type="protein sequence ID" value="MPC29252.1"/>
    <property type="molecule type" value="Genomic_DNA"/>
</dbReference>
<dbReference type="Proteomes" id="UP000324222">
    <property type="component" value="Unassembled WGS sequence"/>
</dbReference>
<sequence length="106" mass="11240">MAGADQGGAVTSHAAAEKTLSYGPPLVTSPWRHMPRVTSAQRHTAPLAARPAMHVKTSLSRELGGRAASWPVRGRRPGAAAAGQTPPWRDKTTVVSSVEDLLEKHK</sequence>
<evidence type="ECO:0000313" key="2">
    <source>
        <dbReference type="EMBL" id="MPC29252.1"/>
    </source>
</evidence>
<dbReference type="AlphaFoldDB" id="A0A5B7E5F7"/>
<evidence type="ECO:0000256" key="1">
    <source>
        <dbReference type="SAM" id="MobiDB-lite"/>
    </source>
</evidence>
<comment type="caution">
    <text evidence="2">The sequence shown here is derived from an EMBL/GenBank/DDBJ whole genome shotgun (WGS) entry which is preliminary data.</text>
</comment>
<feature type="region of interest" description="Disordered" evidence="1">
    <location>
        <begin position="1"/>
        <end position="106"/>
    </location>
</feature>
<evidence type="ECO:0000313" key="3">
    <source>
        <dbReference type="Proteomes" id="UP000324222"/>
    </source>
</evidence>
<name>A0A5B7E5F7_PORTR</name>
<proteinExistence type="predicted"/>
<accession>A0A5B7E5F7</accession>
<reference evidence="2 3" key="1">
    <citation type="submission" date="2019-05" db="EMBL/GenBank/DDBJ databases">
        <title>Another draft genome of Portunus trituberculatus and its Hox gene families provides insights of decapod evolution.</title>
        <authorList>
            <person name="Jeong J.-H."/>
            <person name="Song I."/>
            <person name="Kim S."/>
            <person name="Choi T."/>
            <person name="Kim D."/>
            <person name="Ryu S."/>
            <person name="Kim W."/>
        </authorList>
    </citation>
    <scope>NUCLEOTIDE SEQUENCE [LARGE SCALE GENOMIC DNA]</scope>
    <source>
        <tissue evidence="2">Muscle</tissue>
    </source>
</reference>
<protein>
    <submittedName>
        <fullName evidence="2">Uncharacterized protein</fullName>
    </submittedName>
</protein>